<comment type="caution">
    <text evidence="1">The sequence shown here is derived from an EMBL/GenBank/DDBJ whole genome shotgun (WGS) entry which is preliminary data.</text>
</comment>
<evidence type="ECO:0008006" key="3">
    <source>
        <dbReference type="Google" id="ProtNLM"/>
    </source>
</evidence>
<keyword evidence="2" id="KW-1185">Reference proteome</keyword>
<gene>
    <name evidence="1" type="ORF">ISU02_14075</name>
</gene>
<evidence type="ECO:0000313" key="2">
    <source>
        <dbReference type="Proteomes" id="UP000614200"/>
    </source>
</evidence>
<organism evidence="1 2">
    <name type="scientific">Fusibacter ferrireducens</name>
    <dbReference type="NCBI Taxonomy" id="2785058"/>
    <lineage>
        <taxon>Bacteria</taxon>
        <taxon>Bacillati</taxon>
        <taxon>Bacillota</taxon>
        <taxon>Clostridia</taxon>
        <taxon>Eubacteriales</taxon>
        <taxon>Eubacteriales Family XII. Incertae Sedis</taxon>
        <taxon>Fusibacter</taxon>
    </lineage>
</organism>
<evidence type="ECO:0000313" key="1">
    <source>
        <dbReference type="EMBL" id="MBF4694246.1"/>
    </source>
</evidence>
<dbReference type="Proteomes" id="UP000614200">
    <property type="component" value="Unassembled WGS sequence"/>
</dbReference>
<accession>A0ABR9ZW88</accession>
<dbReference type="EMBL" id="JADKNH010000008">
    <property type="protein sequence ID" value="MBF4694246.1"/>
    <property type="molecule type" value="Genomic_DNA"/>
</dbReference>
<proteinExistence type="predicted"/>
<reference evidence="1 2" key="1">
    <citation type="submission" date="2020-11" db="EMBL/GenBank/DDBJ databases">
        <title>Fusibacter basophilias sp. nov.</title>
        <authorList>
            <person name="Qiu D."/>
        </authorList>
    </citation>
    <scope>NUCLEOTIDE SEQUENCE [LARGE SCALE GENOMIC DNA]</scope>
    <source>
        <strain evidence="1 2">Q10-2</strain>
    </source>
</reference>
<protein>
    <recommendedName>
        <fullName evidence="3">Ankyrin repeat-containing protein</fullName>
    </recommendedName>
</protein>
<dbReference type="RefSeq" id="WP_194702483.1">
    <property type="nucleotide sequence ID" value="NZ_JADKNH010000008.1"/>
</dbReference>
<sequence length="580" mass="67080">MNLSMFIKQVDAMTEELDHQQLKLFLHETARILPECDRIGFIKRLEAFIYEEMSESSLIVADKNFEREFKEINQIITKINEGEFVLNAMLNEEYHDCYNNDIDEFYYEDLDKVLDMLEDICRFIHKCVDQEKYNEGAKVGESLVKIKVQAIGDYGDNELSILELTSEKLISVDYRKAVLEILYCAYHAYPMEDIPEVIFNILSNSGLSDFKLENLFQYGSAELNGVNEFLNLLIHHLGSITGRLAEVLIKEAISLKNDPVGSIDLAKAYAGTHPGIFLQLLIEGQDQSLEQLLDLGMNALHLIDSKYLIRNEVALMTAEYASILGKNNVAENCYVEAFRSKSSATDYLRALLHSEDLEKTRENLRRIFKGISVNDNLYMHELHRNSELVENKVTINTISMLEFFDGDFEQVLERRMNMKAALGWSGTFMKQGIALFTLLLFRGEQLQYGGRSMLELVKSYLDFSSRRYEAGIHNKTGKSDNELLMQCILNWKETVSIDDVYAEKVISKLEKIMEKRVTDIMEANRRNYYGECAAFIAALGEVKESRGKHNEKQRYMNLFRKEYSRRRAFKAELERYGYRG</sequence>
<name>A0ABR9ZW88_9FIRM</name>